<dbReference type="RefSeq" id="WP_003451567.1">
    <property type="nucleotide sequence ID" value="NC_008261.1"/>
</dbReference>
<keyword evidence="1" id="KW-1133">Transmembrane helix</keyword>
<feature type="transmembrane region" description="Helical" evidence="1">
    <location>
        <begin position="6"/>
        <end position="29"/>
    </location>
</feature>
<feature type="transmembrane region" description="Helical" evidence="1">
    <location>
        <begin position="129"/>
        <end position="150"/>
    </location>
</feature>
<protein>
    <submittedName>
        <fullName evidence="2">Membrane protein</fullName>
    </submittedName>
</protein>
<accession>A0A0H2YUG9</accession>
<feature type="transmembrane region" description="Helical" evidence="1">
    <location>
        <begin position="101"/>
        <end position="123"/>
    </location>
</feature>
<dbReference type="Pfam" id="PF12822">
    <property type="entry name" value="ECF_trnsprt"/>
    <property type="match status" value="1"/>
</dbReference>
<dbReference type="KEGG" id="cpf:CPF_2259"/>
<dbReference type="HOGENOM" id="CLU_091606_2_0_9"/>
<sequence>MRNSKSLKLTIMGIGIALNIIGAFIALNLRLPIYLDSIGTIMVGFVLGPVYGMATGVLGSVVSGITFDIYSLYFAPVQIFTGFFAGYFYEKGLMKGKKLFLSVFVMTLFVSFTGACLTAYIFGGITSSGSSYIIVILNNLGVNPVVSAFITQFLTDYCDKLVAVLIMLQVVVRLPKNILLRVQNN</sequence>
<dbReference type="EMBL" id="CP000246">
    <property type="protein sequence ID" value="ABG84735.1"/>
    <property type="molecule type" value="Genomic_DNA"/>
</dbReference>
<dbReference type="Proteomes" id="UP000001823">
    <property type="component" value="Chromosome"/>
</dbReference>
<dbReference type="GO" id="GO:0022857">
    <property type="term" value="F:transmembrane transporter activity"/>
    <property type="evidence" value="ECO:0007669"/>
    <property type="project" value="InterPro"/>
</dbReference>
<evidence type="ECO:0000313" key="3">
    <source>
        <dbReference type="Proteomes" id="UP000001823"/>
    </source>
</evidence>
<dbReference type="PaxDb" id="195103-CPF_2259"/>
<evidence type="ECO:0000313" key="2">
    <source>
        <dbReference type="EMBL" id="ABG84735.1"/>
    </source>
</evidence>
<organism evidence="2 3">
    <name type="scientific">Clostridium perfringens (strain ATCC 13124 / DSM 756 / JCM 1290 / NCIMB 6125 / NCTC 8237 / Type A)</name>
    <dbReference type="NCBI Taxonomy" id="195103"/>
    <lineage>
        <taxon>Bacteria</taxon>
        <taxon>Bacillati</taxon>
        <taxon>Bacillota</taxon>
        <taxon>Clostridia</taxon>
        <taxon>Eubacteriales</taxon>
        <taxon>Clostridiaceae</taxon>
        <taxon>Clostridium</taxon>
    </lineage>
</organism>
<dbReference type="Gene3D" id="1.10.1760.20">
    <property type="match status" value="1"/>
</dbReference>
<dbReference type="InterPro" id="IPR024529">
    <property type="entry name" value="ECF_trnsprt_substrate-spec"/>
</dbReference>
<dbReference type="eggNOG" id="COG3275">
    <property type="taxonomic scope" value="Bacteria"/>
</dbReference>
<keyword evidence="1" id="KW-0812">Transmembrane</keyword>
<dbReference type="GeneID" id="93001460"/>
<evidence type="ECO:0000256" key="1">
    <source>
        <dbReference type="SAM" id="Phobius"/>
    </source>
</evidence>
<name>A0A0H2YUG9_CLOP1</name>
<proteinExistence type="predicted"/>
<keyword evidence="3" id="KW-1185">Reference proteome</keyword>
<gene>
    <name evidence="2" type="ordered locus">CPF_2259</name>
</gene>
<feature type="transmembrane region" description="Helical" evidence="1">
    <location>
        <begin position="69"/>
        <end position="89"/>
    </location>
</feature>
<keyword evidence="1" id="KW-0472">Membrane</keyword>
<dbReference type="AlphaFoldDB" id="A0A0H2YUG9"/>
<reference evidence="2 3" key="1">
    <citation type="journal article" date="2006" name="Genome Res.">
        <title>Skewed genomic variability in strains of the toxigenic bacterial pathogen, Clostridium perfringens.</title>
        <authorList>
            <person name="Myers G.S."/>
            <person name="Rasko D.A."/>
            <person name="Cheung J.K."/>
            <person name="Ravel J."/>
            <person name="Seshadri R."/>
            <person name="Deboy R.T."/>
            <person name="Ren Q."/>
            <person name="Varga J."/>
            <person name="Awad M.M."/>
            <person name="Brinkac L.M."/>
            <person name="Daugherty S.C."/>
            <person name="Haft D.H."/>
            <person name="Dodson R.J."/>
            <person name="Madupu R."/>
            <person name="Nelson W.C."/>
            <person name="Rosovitz M.J."/>
            <person name="Sullivan S.A."/>
            <person name="Khouri H."/>
            <person name="Dimitrov G.I."/>
            <person name="Watkins K.L."/>
            <person name="Mulligan S."/>
            <person name="Benton J."/>
            <person name="Radune D."/>
            <person name="Fisher D.J."/>
            <person name="Atkins H.S."/>
            <person name="Hiscox T."/>
            <person name="Jost B.H."/>
            <person name="Billington S.J."/>
            <person name="Songer J.G."/>
            <person name="McClane B.A."/>
            <person name="Titball R.W."/>
            <person name="Rood J.I."/>
            <person name="Melville S.B."/>
            <person name="Paulsen I.T."/>
        </authorList>
    </citation>
    <scope>NUCLEOTIDE SEQUENCE [LARGE SCALE GENOMIC DNA]</scope>
    <source>
        <strain evidence="3">ATCC 13124 / DSM 756 / JCM 1290 / NCIMB 6125 / NCTC 8237 / S 107 / Type A</strain>
    </source>
</reference>
<dbReference type="STRING" id="195103.CPF_2259"/>
<feature type="transmembrane region" description="Helical" evidence="1">
    <location>
        <begin position="41"/>
        <end position="63"/>
    </location>
</feature>